<organism evidence="1 2">
    <name type="scientific">Pedobacter cryoconitis</name>
    <dbReference type="NCBI Taxonomy" id="188932"/>
    <lineage>
        <taxon>Bacteria</taxon>
        <taxon>Pseudomonadati</taxon>
        <taxon>Bacteroidota</taxon>
        <taxon>Sphingobacteriia</taxon>
        <taxon>Sphingobacteriales</taxon>
        <taxon>Sphingobacteriaceae</taxon>
        <taxon>Pedobacter</taxon>
    </lineage>
</organism>
<dbReference type="Proteomes" id="UP000537204">
    <property type="component" value="Unassembled WGS sequence"/>
</dbReference>
<protein>
    <submittedName>
        <fullName evidence="1">Uncharacterized protein</fullName>
    </submittedName>
</protein>
<comment type="caution">
    <text evidence="1">The sequence shown here is derived from an EMBL/GenBank/DDBJ whole genome shotgun (WGS) entry which is preliminary data.</text>
</comment>
<proteinExistence type="predicted"/>
<dbReference type="AlphaFoldDB" id="A0A7W9E017"/>
<reference evidence="1 2" key="1">
    <citation type="submission" date="2020-08" db="EMBL/GenBank/DDBJ databases">
        <title>Genomic Encyclopedia of Type Strains, Phase IV (KMG-V): Genome sequencing to study the core and pangenomes of soil and plant-associated prokaryotes.</title>
        <authorList>
            <person name="Whitman W."/>
        </authorList>
    </citation>
    <scope>NUCLEOTIDE SEQUENCE [LARGE SCALE GENOMIC DNA]</scope>
    <source>
        <strain evidence="1 2">S3M1</strain>
    </source>
</reference>
<accession>A0A7W9E017</accession>
<name>A0A7W9E017_9SPHI</name>
<dbReference type="EMBL" id="JACHCE010000005">
    <property type="protein sequence ID" value="MBB5637581.1"/>
    <property type="molecule type" value="Genomic_DNA"/>
</dbReference>
<evidence type="ECO:0000313" key="1">
    <source>
        <dbReference type="EMBL" id="MBB5637581.1"/>
    </source>
</evidence>
<evidence type="ECO:0000313" key="2">
    <source>
        <dbReference type="Proteomes" id="UP000537204"/>
    </source>
</evidence>
<sequence>MKWRPKLTKNFVTVYARLVSVKNTLAEKKDEYKSIIASPPIYGLQNRGAIAWISTDVVPCDPQD</sequence>
<gene>
    <name evidence="1" type="ORF">HDE68_003496</name>
</gene>